<sequence length="624" mass="67744">MAMSRPLPQPHTLAQLARRTSITDSRARALLAEGRLPTPDLRDADDRPLWFATTIDAWAASTGRATGADAVWLHTAPAATTPAPTLFHGVIHPVLTAGAEGVGLHAVVWGTDHGHLVYLTPLDDAPVEALRGNIARIALGAADLIAPRFWQDTLIVLDPGQAPHSLARAHDPDRLFDVFDEDGRAPMLSCYRLLTAPANSQAEESVIERSLRVKLAQLLGRTEPPTEPSTATRLRPRAEYHSEVTPAVVARVLGQNLAIWLEGTRRPEVITRACAYRTTLTVPDTSGAWPNALQRLQDARRLGWATSHPSAYTVLAADTAAVGDRTRTALAALPDHGDGWYLAARPAAPELPLELEAELDSLLRRTDLDPQQMADELTALRTAEADLLATDPDSQAEGEALTRALALLEIAVVPHDPRLVVDTCVIESGSARGPVAEQWIASLRPEPQVQWDQRLKTRRGRRLLRGHDASQVRQLLSDHAGRLVALFDADRWSGDTRWHAEWPLGLPAGWDDTTLIAADATSDVDTGGQPVLARIQTASEVRFDPVPLPPGHRSSFAFGYGGTGPGVLYDALLRVALDDPIGLGEDFQPPPGSQLWSAITSKGPLRLHWRDVRDWAHRDAAARP</sequence>
<evidence type="ECO:0000313" key="3">
    <source>
        <dbReference type="Proteomes" id="UP001501509"/>
    </source>
</evidence>
<evidence type="ECO:0000256" key="1">
    <source>
        <dbReference type="SAM" id="MobiDB-lite"/>
    </source>
</evidence>
<evidence type="ECO:0000313" key="2">
    <source>
        <dbReference type="EMBL" id="GAA2627087.1"/>
    </source>
</evidence>
<proteinExistence type="predicted"/>
<protein>
    <submittedName>
        <fullName evidence="2">Uncharacterized protein</fullName>
    </submittedName>
</protein>
<organism evidence="2 3">
    <name type="scientific">Actinomadura fulvescens</name>
    <dbReference type="NCBI Taxonomy" id="46160"/>
    <lineage>
        <taxon>Bacteria</taxon>
        <taxon>Bacillati</taxon>
        <taxon>Actinomycetota</taxon>
        <taxon>Actinomycetes</taxon>
        <taxon>Streptosporangiales</taxon>
        <taxon>Thermomonosporaceae</taxon>
        <taxon>Actinomadura</taxon>
    </lineage>
</organism>
<dbReference type="Proteomes" id="UP001501509">
    <property type="component" value="Unassembled WGS sequence"/>
</dbReference>
<keyword evidence="3" id="KW-1185">Reference proteome</keyword>
<comment type="caution">
    <text evidence="2">The sequence shown here is derived from an EMBL/GenBank/DDBJ whole genome shotgun (WGS) entry which is preliminary data.</text>
</comment>
<accession>A0ABN3QI17</accession>
<dbReference type="EMBL" id="BAAATD010000013">
    <property type="protein sequence ID" value="GAA2627087.1"/>
    <property type="molecule type" value="Genomic_DNA"/>
</dbReference>
<name>A0ABN3QI17_9ACTN</name>
<reference evidence="2 3" key="1">
    <citation type="journal article" date="2019" name="Int. J. Syst. Evol. Microbiol.">
        <title>The Global Catalogue of Microorganisms (GCM) 10K type strain sequencing project: providing services to taxonomists for standard genome sequencing and annotation.</title>
        <authorList>
            <consortium name="The Broad Institute Genomics Platform"/>
            <consortium name="The Broad Institute Genome Sequencing Center for Infectious Disease"/>
            <person name="Wu L."/>
            <person name="Ma J."/>
        </authorList>
    </citation>
    <scope>NUCLEOTIDE SEQUENCE [LARGE SCALE GENOMIC DNA]</scope>
    <source>
        <strain evidence="2 3">JCM 6833</strain>
    </source>
</reference>
<gene>
    <name evidence="2" type="ORF">GCM10010411_75180</name>
</gene>
<feature type="region of interest" description="Disordered" evidence="1">
    <location>
        <begin position="1"/>
        <end position="20"/>
    </location>
</feature>